<keyword evidence="3" id="KW-1185">Reference proteome</keyword>
<sequence>MCLDDAKSSSLTHCDWGHIGNEERANPVLCQRPHDVNADSHIEASSSMPDRFEETRGTAHPMADRAGRSTEEAAESVQSDH</sequence>
<evidence type="ECO:0000313" key="2">
    <source>
        <dbReference type="EMBL" id="KAA0187145.1"/>
    </source>
</evidence>
<dbReference type="Proteomes" id="UP000728185">
    <property type="component" value="Unassembled WGS sequence"/>
</dbReference>
<accession>A0A8E0VI42</accession>
<feature type="region of interest" description="Disordered" evidence="1">
    <location>
        <begin position="36"/>
        <end position="81"/>
    </location>
</feature>
<evidence type="ECO:0000256" key="1">
    <source>
        <dbReference type="SAM" id="MobiDB-lite"/>
    </source>
</evidence>
<gene>
    <name evidence="2" type="ORF">FBUS_05036</name>
</gene>
<protein>
    <submittedName>
        <fullName evidence="2">Uncharacterized protein</fullName>
    </submittedName>
</protein>
<organism evidence="2 3">
    <name type="scientific">Fasciolopsis buskii</name>
    <dbReference type="NCBI Taxonomy" id="27845"/>
    <lineage>
        <taxon>Eukaryota</taxon>
        <taxon>Metazoa</taxon>
        <taxon>Spiralia</taxon>
        <taxon>Lophotrochozoa</taxon>
        <taxon>Platyhelminthes</taxon>
        <taxon>Trematoda</taxon>
        <taxon>Digenea</taxon>
        <taxon>Plagiorchiida</taxon>
        <taxon>Echinostomata</taxon>
        <taxon>Echinostomatoidea</taxon>
        <taxon>Fasciolidae</taxon>
        <taxon>Fasciolopsis</taxon>
    </lineage>
</organism>
<feature type="compositionally biased region" description="Basic and acidic residues" evidence="1">
    <location>
        <begin position="50"/>
        <end position="71"/>
    </location>
</feature>
<comment type="caution">
    <text evidence="2">The sequence shown here is derived from an EMBL/GenBank/DDBJ whole genome shotgun (WGS) entry which is preliminary data.</text>
</comment>
<dbReference type="EMBL" id="LUCM01009326">
    <property type="protein sequence ID" value="KAA0187145.1"/>
    <property type="molecule type" value="Genomic_DNA"/>
</dbReference>
<evidence type="ECO:0000313" key="3">
    <source>
        <dbReference type="Proteomes" id="UP000728185"/>
    </source>
</evidence>
<name>A0A8E0VI42_9TREM</name>
<dbReference type="AlphaFoldDB" id="A0A8E0VI42"/>
<proteinExistence type="predicted"/>
<reference evidence="2" key="1">
    <citation type="submission" date="2019-05" db="EMBL/GenBank/DDBJ databases">
        <title>Annotation for the trematode Fasciolopsis buski.</title>
        <authorList>
            <person name="Choi Y.-J."/>
        </authorList>
    </citation>
    <scope>NUCLEOTIDE SEQUENCE</scope>
    <source>
        <strain evidence="2">HT</strain>
        <tissue evidence="2">Whole worm</tissue>
    </source>
</reference>